<evidence type="ECO:0000313" key="8">
    <source>
        <dbReference type="Proteomes" id="UP001633002"/>
    </source>
</evidence>
<feature type="transmembrane region" description="Helical" evidence="5">
    <location>
        <begin position="7"/>
        <end position="33"/>
    </location>
</feature>
<sequence>MVSKGRVFGGCVCSIVAMGAAAVGLSLMFPVIFAEASLSKNILVDWLMWSRSSDVTQNPLQHSLHVVEGEINSGGGHGMDGCQQQLKVYVYSFPRRFNFGMLNYTQVDLDMPWLDGEVPPPWPSDGFILEKQHNVEYWMMMDLLEDKFGDREVIRVHNPKQADLFFVPFFSSLCFYRFGLSMDPESEDKALQEEMVKLILESPHWKRSGGEDHIIPLHHPNAFRFGRHLLNASIFIVADFGRTFPQVSSLQKDVVAPYTHIIPTYDDDNPDDPFNSREMLLFFQGTLKRKDYGIVRTKLASIIQNQSGVHFEEGSTNETGLRQATVGMRNSKFCLDPAGDTPSSCRLFDAIVSHCVPVIISDKIELPFEDELDYTTFALFYSVEESLQPGWLLSQLRNVSQVQWLQMWNRLKEVSHHFEYQFPSKQNDAVNMIWKQLHKKVPAIKLKFHRKERQKIADWWNW</sequence>
<comment type="subcellular location">
    <subcellularLocation>
        <location evidence="1">Golgi apparatus membrane</location>
        <topology evidence="1">Single-pass type II membrane protein</topology>
    </subcellularLocation>
</comment>
<dbReference type="AlphaFoldDB" id="A0ABD3HH28"/>
<dbReference type="GO" id="GO:0000139">
    <property type="term" value="C:Golgi membrane"/>
    <property type="evidence" value="ECO:0007669"/>
    <property type="project" value="UniProtKB-SubCell"/>
</dbReference>
<evidence type="ECO:0000259" key="6">
    <source>
        <dbReference type="Pfam" id="PF03016"/>
    </source>
</evidence>
<name>A0ABD3HH28_9MARC</name>
<keyword evidence="5" id="KW-0472">Membrane</keyword>
<dbReference type="PANTHER" id="PTHR11062:SF48">
    <property type="entry name" value="OJ1485_B09.5 PROTEIN"/>
    <property type="match status" value="1"/>
</dbReference>
<protein>
    <recommendedName>
        <fullName evidence="6">Exostosin GT47 domain-containing protein</fullName>
    </recommendedName>
</protein>
<evidence type="ECO:0000256" key="3">
    <source>
        <dbReference type="ARBA" id="ARBA00022968"/>
    </source>
</evidence>
<keyword evidence="3" id="KW-0735">Signal-anchor</keyword>
<evidence type="ECO:0000256" key="1">
    <source>
        <dbReference type="ARBA" id="ARBA00004323"/>
    </source>
</evidence>
<evidence type="ECO:0000256" key="2">
    <source>
        <dbReference type="ARBA" id="ARBA00010271"/>
    </source>
</evidence>
<evidence type="ECO:0000313" key="7">
    <source>
        <dbReference type="EMBL" id="KAL3690915.1"/>
    </source>
</evidence>
<keyword evidence="4" id="KW-0333">Golgi apparatus</keyword>
<dbReference type="Proteomes" id="UP001633002">
    <property type="component" value="Unassembled WGS sequence"/>
</dbReference>
<comment type="similarity">
    <text evidence="2">Belongs to the glycosyltransferase 47 family.</text>
</comment>
<dbReference type="InterPro" id="IPR040911">
    <property type="entry name" value="Exostosin_GT47"/>
</dbReference>
<keyword evidence="5" id="KW-0812">Transmembrane</keyword>
<proteinExistence type="inferred from homology"/>
<dbReference type="InterPro" id="IPR004263">
    <property type="entry name" value="Exostosin"/>
</dbReference>
<evidence type="ECO:0000256" key="4">
    <source>
        <dbReference type="ARBA" id="ARBA00023034"/>
    </source>
</evidence>
<evidence type="ECO:0000256" key="5">
    <source>
        <dbReference type="SAM" id="Phobius"/>
    </source>
</evidence>
<keyword evidence="8" id="KW-1185">Reference proteome</keyword>
<feature type="domain" description="Exostosin GT47" evidence="6">
    <location>
        <begin position="83"/>
        <end position="395"/>
    </location>
</feature>
<accession>A0ABD3HH28</accession>
<organism evidence="7 8">
    <name type="scientific">Riccia sorocarpa</name>
    <dbReference type="NCBI Taxonomy" id="122646"/>
    <lineage>
        <taxon>Eukaryota</taxon>
        <taxon>Viridiplantae</taxon>
        <taxon>Streptophyta</taxon>
        <taxon>Embryophyta</taxon>
        <taxon>Marchantiophyta</taxon>
        <taxon>Marchantiopsida</taxon>
        <taxon>Marchantiidae</taxon>
        <taxon>Marchantiales</taxon>
        <taxon>Ricciaceae</taxon>
        <taxon>Riccia</taxon>
    </lineage>
</organism>
<gene>
    <name evidence="7" type="ORF">R1sor_004566</name>
</gene>
<dbReference type="EMBL" id="JBJQOH010000003">
    <property type="protein sequence ID" value="KAL3690915.1"/>
    <property type="molecule type" value="Genomic_DNA"/>
</dbReference>
<dbReference type="PANTHER" id="PTHR11062">
    <property type="entry name" value="EXOSTOSIN HEPARAN SULFATE GLYCOSYLTRANSFERASE -RELATED"/>
    <property type="match status" value="1"/>
</dbReference>
<comment type="caution">
    <text evidence="7">The sequence shown here is derived from an EMBL/GenBank/DDBJ whole genome shotgun (WGS) entry which is preliminary data.</text>
</comment>
<reference evidence="7 8" key="1">
    <citation type="submission" date="2024-09" db="EMBL/GenBank/DDBJ databases">
        <title>Chromosome-scale assembly of Riccia sorocarpa.</title>
        <authorList>
            <person name="Paukszto L."/>
        </authorList>
    </citation>
    <scope>NUCLEOTIDE SEQUENCE [LARGE SCALE GENOMIC DNA]</scope>
    <source>
        <strain evidence="7">LP-2024</strain>
        <tissue evidence="7">Aerial parts of the thallus</tissue>
    </source>
</reference>
<keyword evidence="5" id="KW-1133">Transmembrane helix</keyword>
<dbReference type="Pfam" id="PF03016">
    <property type="entry name" value="Exostosin_GT47"/>
    <property type="match status" value="1"/>
</dbReference>